<evidence type="ECO:0000313" key="1">
    <source>
        <dbReference type="EMBL" id="KFE68962.1"/>
    </source>
</evidence>
<gene>
    <name evidence="1" type="ORF">DB31_6864</name>
</gene>
<keyword evidence="1" id="KW-0449">Lipoprotein</keyword>
<protein>
    <submittedName>
        <fullName evidence="1">Putative lipoprotein</fullName>
    </submittedName>
</protein>
<name>A0A085WMP9_9BACT</name>
<proteinExistence type="predicted"/>
<accession>A0A085WMP9</accession>
<dbReference type="STRING" id="394096.DB31_6864"/>
<reference evidence="1 2" key="1">
    <citation type="submission" date="2014-04" db="EMBL/GenBank/DDBJ databases">
        <title>Genome assembly of Hyalangium minutum DSM 14724.</title>
        <authorList>
            <person name="Sharma G."/>
            <person name="Subramanian S."/>
        </authorList>
    </citation>
    <scope>NUCLEOTIDE SEQUENCE [LARGE SCALE GENOMIC DNA]</scope>
    <source>
        <strain evidence="1 2">DSM 14724</strain>
    </source>
</reference>
<dbReference type="EMBL" id="JMCB01000005">
    <property type="protein sequence ID" value="KFE68962.1"/>
    <property type="molecule type" value="Genomic_DNA"/>
</dbReference>
<comment type="caution">
    <text evidence="1">The sequence shown here is derived from an EMBL/GenBank/DDBJ whole genome shotgun (WGS) entry which is preliminary data.</text>
</comment>
<dbReference type="AlphaFoldDB" id="A0A085WMP9"/>
<keyword evidence="2" id="KW-1185">Reference proteome</keyword>
<sequence>MLPSGVELLSPIEGYALDCIPEEQESQEEKGSGSLVSVCLRLRNTSAQLRTVELPAGLILISDDLSSQNGMLAQAVPLQVPAQQTLAVALHLYCINETRAPTASWDTYRLGPVTQDPGLREIINLVADKFLPVPGREEVQYAISNVTDGPGLTPQDRQALVSLPPLSAGREPGAAP</sequence>
<dbReference type="Proteomes" id="UP000028725">
    <property type="component" value="Unassembled WGS sequence"/>
</dbReference>
<evidence type="ECO:0000313" key="2">
    <source>
        <dbReference type="Proteomes" id="UP000028725"/>
    </source>
</evidence>
<organism evidence="1 2">
    <name type="scientific">Hyalangium minutum</name>
    <dbReference type="NCBI Taxonomy" id="394096"/>
    <lineage>
        <taxon>Bacteria</taxon>
        <taxon>Pseudomonadati</taxon>
        <taxon>Myxococcota</taxon>
        <taxon>Myxococcia</taxon>
        <taxon>Myxococcales</taxon>
        <taxon>Cystobacterineae</taxon>
        <taxon>Archangiaceae</taxon>
        <taxon>Hyalangium</taxon>
    </lineage>
</organism>